<evidence type="ECO:0000256" key="5">
    <source>
        <dbReference type="ARBA" id="ARBA00023143"/>
    </source>
</evidence>
<dbReference type="Proteomes" id="UP000319627">
    <property type="component" value="Unassembled WGS sequence"/>
</dbReference>
<keyword evidence="8" id="KW-0969">Cilium</keyword>
<sequence>MRLLHMLMGLLSLVPCLVEASEAQQSVAQTVGLDWQPSVGRLVLGLLLVLGLVVLLAWLLRQVQRWQPRSGQIIQVLASQSLGPRERLVLIQVGEQQILLGVAAGQITPVHVLTTPVSVSEEVMNASPDFAQRLVEALAHRGSSKGKGASS</sequence>
<keyword evidence="4 7" id="KW-0472">Membrane</keyword>
<evidence type="ECO:0000256" key="7">
    <source>
        <dbReference type="RuleBase" id="RU362064"/>
    </source>
</evidence>
<dbReference type="PANTHER" id="PTHR38766">
    <property type="entry name" value="FLAGELLAR PROTEIN FLIO"/>
    <property type="match status" value="1"/>
</dbReference>
<dbReference type="Pfam" id="PF04347">
    <property type="entry name" value="FliO"/>
    <property type="match status" value="1"/>
</dbReference>
<dbReference type="GO" id="GO:0005886">
    <property type="term" value="C:plasma membrane"/>
    <property type="evidence" value="ECO:0007669"/>
    <property type="project" value="UniProtKB-SubCell"/>
</dbReference>
<comment type="subcellular location">
    <subcellularLocation>
        <location evidence="7">Cell membrane</location>
    </subcellularLocation>
    <subcellularLocation>
        <location evidence="7">Bacterial flagellum basal body</location>
    </subcellularLocation>
</comment>
<keyword evidence="1 7" id="KW-1003">Cell membrane</keyword>
<dbReference type="InterPro" id="IPR022781">
    <property type="entry name" value="Flagellar_biosynth_FliO"/>
</dbReference>
<accession>A0A562I1M2</accession>
<organism evidence="8 9">
    <name type="scientific">Azomonas agilis</name>
    <dbReference type="NCBI Taxonomy" id="116849"/>
    <lineage>
        <taxon>Bacteria</taxon>
        <taxon>Pseudomonadati</taxon>
        <taxon>Pseudomonadota</taxon>
        <taxon>Gammaproteobacteria</taxon>
        <taxon>Pseudomonadales</taxon>
        <taxon>Pseudomonadaceae</taxon>
        <taxon>Azomonas</taxon>
    </lineage>
</organism>
<gene>
    <name evidence="8" type="ORF">LX59_01891</name>
</gene>
<reference evidence="8 9" key="1">
    <citation type="submission" date="2019-07" db="EMBL/GenBank/DDBJ databases">
        <title>Genomic Encyclopedia of Type Strains, Phase I: the one thousand microbial genomes (KMG-I) project.</title>
        <authorList>
            <person name="Kyrpides N."/>
        </authorList>
    </citation>
    <scope>NUCLEOTIDE SEQUENCE [LARGE SCALE GENOMIC DNA]</scope>
    <source>
        <strain evidence="8 9">DSM 375</strain>
    </source>
</reference>
<evidence type="ECO:0000313" key="9">
    <source>
        <dbReference type="Proteomes" id="UP000319627"/>
    </source>
</evidence>
<comment type="similarity">
    <text evidence="6 7">Belongs to the FliO/MopB family.</text>
</comment>
<dbReference type="GO" id="GO:0044781">
    <property type="term" value="P:bacterial-type flagellum organization"/>
    <property type="evidence" value="ECO:0007669"/>
    <property type="project" value="UniProtKB-UniRule"/>
</dbReference>
<dbReference type="InterPro" id="IPR052205">
    <property type="entry name" value="FliO/MopB"/>
</dbReference>
<feature type="transmembrane region" description="Helical" evidence="7">
    <location>
        <begin position="39"/>
        <end position="60"/>
    </location>
</feature>
<keyword evidence="8" id="KW-0282">Flagellum</keyword>
<evidence type="ECO:0000256" key="4">
    <source>
        <dbReference type="ARBA" id="ARBA00023136"/>
    </source>
</evidence>
<keyword evidence="9" id="KW-1185">Reference proteome</keyword>
<evidence type="ECO:0000256" key="6">
    <source>
        <dbReference type="ARBA" id="ARBA00037937"/>
    </source>
</evidence>
<dbReference type="NCBIfam" id="TIGR03500">
    <property type="entry name" value="FliO_TIGR"/>
    <property type="match status" value="1"/>
</dbReference>
<evidence type="ECO:0000313" key="8">
    <source>
        <dbReference type="EMBL" id="TWH64949.1"/>
    </source>
</evidence>
<keyword evidence="2 7" id="KW-0812">Transmembrane</keyword>
<dbReference type="AlphaFoldDB" id="A0A562I1M2"/>
<dbReference type="PANTHER" id="PTHR38766:SF1">
    <property type="entry name" value="FLAGELLAR PROTEIN FLIO"/>
    <property type="match status" value="1"/>
</dbReference>
<evidence type="ECO:0000256" key="3">
    <source>
        <dbReference type="ARBA" id="ARBA00022989"/>
    </source>
</evidence>
<keyword evidence="3 7" id="KW-1133">Transmembrane helix</keyword>
<comment type="caution">
    <text evidence="8">The sequence shown here is derived from an EMBL/GenBank/DDBJ whole genome shotgun (WGS) entry which is preliminary data.</text>
</comment>
<dbReference type="GO" id="GO:0009425">
    <property type="term" value="C:bacterial-type flagellum basal body"/>
    <property type="evidence" value="ECO:0007669"/>
    <property type="project" value="UniProtKB-SubCell"/>
</dbReference>
<evidence type="ECO:0000256" key="1">
    <source>
        <dbReference type="ARBA" id="ARBA00022475"/>
    </source>
</evidence>
<proteinExistence type="inferred from homology"/>
<dbReference type="RefSeq" id="WP_246118725.1">
    <property type="nucleotide sequence ID" value="NZ_VLKG01000006.1"/>
</dbReference>
<name>A0A562I1M2_9GAMM</name>
<keyword evidence="5 7" id="KW-0975">Bacterial flagellum</keyword>
<protein>
    <recommendedName>
        <fullName evidence="7">Flagellar protein</fullName>
    </recommendedName>
</protein>
<keyword evidence="8" id="KW-0966">Cell projection</keyword>
<evidence type="ECO:0000256" key="2">
    <source>
        <dbReference type="ARBA" id="ARBA00022692"/>
    </source>
</evidence>
<dbReference type="EMBL" id="VLKG01000006">
    <property type="protein sequence ID" value="TWH64949.1"/>
    <property type="molecule type" value="Genomic_DNA"/>
</dbReference>